<dbReference type="AlphaFoldDB" id="A0A428Z596"/>
<dbReference type="SUPFAM" id="SSF46894">
    <property type="entry name" value="C-terminal effector domain of the bipartite response regulators"/>
    <property type="match status" value="1"/>
</dbReference>
<keyword evidence="3" id="KW-0804">Transcription</keyword>
<comment type="caution">
    <text evidence="5">The sequence shown here is derived from an EMBL/GenBank/DDBJ whole genome shotgun (WGS) entry which is preliminary data.</text>
</comment>
<dbReference type="PRINTS" id="PR00038">
    <property type="entry name" value="HTHLUXR"/>
</dbReference>
<dbReference type="PANTHER" id="PTHR44688:SF16">
    <property type="entry name" value="DNA-BINDING TRANSCRIPTIONAL ACTIVATOR DEVR_DOSR"/>
    <property type="match status" value="1"/>
</dbReference>
<evidence type="ECO:0000256" key="1">
    <source>
        <dbReference type="ARBA" id="ARBA00023015"/>
    </source>
</evidence>
<evidence type="ECO:0000313" key="6">
    <source>
        <dbReference type="Proteomes" id="UP000287547"/>
    </source>
</evidence>
<dbReference type="InterPro" id="IPR041664">
    <property type="entry name" value="AAA_16"/>
</dbReference>
<dbReference type="InterPro" id="IPR016032">
    <property type="entry name" value="Sig_transdc_resp-reg_C-effctor"/>
</dbReference>
<dbReference type="InterPro" id="IPR000792">
    <property type="entry name" value="Tscrpt_reg_LuxR_C"/>
</dbReference>
<dbReference type="InterPro" id="IPR011990">
    <property type="entry name" value="TPR-like_helical_dom_sf"/>
</dbReference>
<dbReference type="SMART" id="SM00382">
    <property type="entry name" value="AAA"/>
    <property type="match status" value="1"/>
</dbReference>
<name>A0A428Z596_KIBAR</name>
<dbReference type="OrthoDB" id="134933at2"/>
<dbReference type="SMART" id="SM00421">
    <property type="entry name" value="HTH_LUXR"/>
    <property type="match status" value="1"/>
</dbReference>
<gene>
    <name evidence="5" type="ORF">DMH04_26765</name>
</gene>
<dbReference type="SUPFAM" id="SSF52540">
    <property type="entry name" value="P-loop containing nucleoside triphosphate hydrolases"/>
    <property type="match status" value="1"/>
</dbReference>
<dbReference type="SUPFAM" id="SSF48452">
    <property type="entry name" value="TPR-like"/>
    <property type="match status" value="1"/>
</dbReference>
<dbReference type="GO" id="GO:0006355">
    <property type="term" value="P:regulation of DNA-templated transcription"/>
    <property type="evidence" value="ECO:0007669"/>
    <property type="project" value="InterPro"/>
</dbReference>
<dbReference type="RefSeq" id="WP_037272514.1">
    <property type="nucleotide sequence ID" value="NZ_QHKI01000024.1"/>
</dbReference>
<dbReference type="Gene3D" id="1.25.40.10">
    <property type="entry name" value="Tetratricopeptide repeat domain"/>
    <property type="match status" value="1"/>
</dbReference>
<dbReference type="PROSITE" id="PS00622">
    <property type="entry name" value="HTH_LUXR_1"/>
    <property type="match status" value="1"/>
</dbReference>
<dbReference type="EMBL" id="QHKI01000024">
    <property type="protein sequence ID" value="RSM81951.1"/>
    <property type="molecule type" value="Genomic_DNA"/>
</dbReference>
<reference evidence="5 6" key="1">
    <citation type="submission" date="2018-05" db="EMBL/GenBank/DDBJ databases">
        <title>Evolution of GPA BGCs.</title>
        <authorList>
            <person name="Waglechner N."/>
            <person name="Wright G.D."/>
        </authorList>
    </citation>
    <scope>NUCLEOTIDE SEQUENCE [LARGE SCALE GENOMIC DNA]</scope>
    <source>
        <strain evidence="5 6">A82846</strain>
    </source>
</reference>
<keyword evidence="1" id="KW-0805">Transcription regulation</keyword>
<dbReference type="PROSITE" id="PS50043">
    <property type="entry name" value="HTH_LUXR_2"/>
    <property type="match status" value="1"/>
</dbReference>
<dbReference type="Pfam" id="PF13191">
    <property type="entry name" value="AAA_16"/>
    <property type="match status" value="1"/>
</dbReference>
<keyword evidence="2" id="KW-0238">DNA-binding</keyword>
<dbReference type="Gene3D" id="3.40.50.300">
    <property type="entry name" value="P-loop containing nucleotide triphosphate hydrolases"/>
    <property type="match status" value="1"/>
</dbReference>
<dbReference type="InterPro" id="IPR027417">
    <property type="entry name" value="P-loop_NTPase"/>
</dbReference>
<dbReference type="Pfam" id="PF00196">
    <property type="entry name" value="GerE"/>
    <property type="match status" value="1"/>
</dbReference>
<organism evidence="5 6">
    <name type="scientific">Kibdelosporangium aridum</name>
    <dbReference type="NCBI Taxonomy" id="2030"/>
    <lineage>
        <taxon>Bacteria</taxon>
        <taxon>Bacillati</taxon>
        <taxon>Actinomycetota</taxon>
        <taxon>Actinomycetes</taxon>
        <taxon>Pseudonocardiales</taxon>
        <taxon>Pseudonocardiaceae</taxon>
        <taxon>Kibdelosporangium</taxon>
    </lineage>
</organism>
<evidence type="ECO:0000256" key="3">
    <source>
        <dbReference type="ARBA" id="ARBA00023163"/>
    </source>
</evidence>
<evidence type="ECO:0000256" key="2">
    <source>
        <dbReference type="ARBA" id="ARBA00023125"/>
    </source>
</evidence>
<evidence type="ECO:0000313" key="5">
    <source>
        <dbReference type="EMBL" id="RSM81951.1"/>
    </source>
</evidence>
<dbReference type="Gene3D" id="1.10.10.10">
    <property type="entry name" value="Winged helix-like DNA-binding domain superfamily/Winged helix DNA-binding domain"/>
    <property type="match status" value="1"/>
</dbReference>
<evidence type="ECO:0000259" key="4">
    <source>
        <dbReference type="PROSITE" id="PS50043"/>
    </source>
</evidence>
<dbReference type="InterPro" id="IPR036388">
    <property type="entry name" value="WH-like_DNA-bd_sf"/>
</dbReference>
<feature type="domain" description="HTH luxR-type" evidence="4">
    <location>
        <begin position="795"/>
        <end position="860"/>
    </location>
</feature>
<dbReference type="CDD" id="cd06170">
    <property type="entry name" value="LuxR_C_like"/>
    <property type="match status" value="1"/>
</dbReference>
<accession>A0A428Z596</accession>
<sequence>MTLVGRHAERAVLREAFEKMIKSGGRVVLVEGPTGSGKTELCCDFADYARASGALVLTAAGAPTEQSMSMGVVHQLLRGLRLLDDIGERVDTWLVDAQRAGPSATSLDLDLAGAFTRILLELSERVPVVVCVDDFGHVDDGSLEALLWLGRRLGPARLLLVLTVESTCPRQPAFEAELTKQSQCSRLSVGPLSDTDVAEFLAMATAAPVPPPLAEQYLRVSGGNPTLLCGLVDDNLGCSLQDGALVGGESLRRAVSVCLHRARPEILAVAKAWAVFDQPSITVVAGLLPMGADAVADAVDVLENMGLLHHGAFRDPVIRTTVLQNIAATERAGLHLAAADVCFQEGAGPLVVAKQILAAGRPDTGWAVDALAQAAREALSMDDIDFAARSVRLALTGDVDDRQRATLIAIRVKWLWRTDPTVAARYGSYLLWALTEDLLDDADAMTIAQYLLWLGKITTAELTGVLRTDVEHGVREFAGVKATEHGAQPGDLLTYLSGTRLSDDTFVSLAVALRTLVDNDDPHAPMWCERLIRAARDRDAKSWSAVFTAISADLALRHGDMAGADRKARLALEILPAEAWGVVLGLPLAVLVAAAVATARLRDAAQWLREPVPDTMFSTRFGAEYLHARGLFELRMARPRTALDDLRKCGEIMRAGGFDSPVVVPWRHSAARCHQQLDRDAEAARMVTEQLAMAGATRPRLRGVSLALLAELCDHRKRVGRYEAAVALLERDSDRNELVRALTRLSIAHRARGDLSQAQAAASRALQIAMVCGTEMECRRQLHDRTDGVESVQHEGDQMAVLSEAQRRVARLAASGLTNREIAGMLHITISTVEQHLTRVYRRLQVARRTDLVGHVRLGRRE</sequence>
<dbReference type="PANTHER" id="PTHR44688">
    <property type="entry name" value="DNA-BINDING TRANSCRIPTIONAL ACTIVATOR DEVR_DOSR"/>
    <property type="match status" value="1"/>
</dbReference>
<dbReference type="InterPro" id="IPR003593">
    <property type="entry name" value="AAA+_ATPase"/>
</dbReference>
<dbReference type="GO" id="GO:0003677">
    <property type="term" value="F:DNA binding"/>
    <property type="evidence" value="ECO:0007669"/>
    <property type="project" value="UniProtKB-KW"/>
</dbReference>
<dbReference type="Proteomes" id="UP000287547">
    <property type="component" value="Unassembled WGS sequence"/>
</dbReference>
<protein>
    <submittedName>
        <fullName evidence="5">Helix-turn-helix transcriptional regulator</fullName>
    </submittedName>
</protein>
<proteinExistence type="predicted"/>